<dbReference type="Proteomes" id="UP000887565">
    <property type="component" value="Unplaced"/>
</dbReference>
<evidence type="ECO:0000313" key="1">
    <source>
        <dbReference type="Proteomes" id="UP000887565"/>
    </source>
</evidence>
<organism evidence="1 2">
    <name type="scientific">Romanomermis culicivorax</name>
    <name type="common">Nematode worm</name>
    <dbReference type="NCBI Taxonomy" id="13658"/>
    <lineage>
        <taxon>Eukaryota</taxon>
        <taxon>Metazoa</taxon>
        <taxon>Ecdysozoa</taxon>
        <taxon>Nematoda</taxon>
        <taxon>Enoplea</taxon>
        <taxon>Dorylaimia</taxon>
        <taxon>Mermithida</taxon>
        <taxon>Mermithoidea</taxon>
        <taxon>Mermithidae</taxon>
        <taxon>Romanomermis</taxon>
    </lineage>
</organism>
<sequence>MIIGENNANKHGEQNASVFMKISRQSHILLENLDFLFQSLFTYVGNAGRAPKKDIQENNACQRKTGANFRQQFYFVAFNIERQKRCSDIQIFQQNIEDYFSRNSDLPKYT</sequence>
<dbReference type="WBParaSite" id="nRc.2.0.1.t07208-RA">
    <property type="protein sequence ID" value="nRc.2.0.1.t07208-RA"/>
    <property type="gene ID" value="nRc.2.0.1.g07208"/>
</dbReference>
<evidence type="ECO:0000313" key="2">
    <source>
        <dbReference type="WBParaSite" id="nRc.2.0.1.t07208-RA"/>
    </source>
</evidence>
<reference evidence="2" key="1">
    <citation type="submission" date="2022-11" db="UniProtKB">
        <authorList>
            <consortium name="WormBaseParasite"/>
        </authorList>
    </citation>
    <scope>IDENTIFICATION</scope>
</reference>
<keyword evidence="1" id="KW-1185">Reference proteome</keyword>
<proteinExistence type="predicted"/>
<dbReference type="AlphaFoldDB" id="A0A915I055"/>
<protein>
    <submittedName>
        <fullName evidence="2">Uncharacterized protein</fullName>
    </submittedName>
</protein>
<accession>A0A915I055</accession>
<name>A0A915I055_ROMCU</name>